<dbReference type="EMBL" id="RDQH01000328">
    <property type="protein sequence ID" value="RXI05722.1"/>
    <property type="molecule type" value="Genomic_DNA"/>
</dbReference>
<dbReference type="Proteomes" id="UP000290289">
    <property type="component" value="Chromosome 2"/>
</dbReference>
<evidence type="ECO:0000313" key="2">
    <source>
        <dbReference type="Proteomes" id="UP000290289"/>
    </source>
</evidence>
<gene>
    <name evidence="1" type="ORF">DVH24_017764</name>
</gene>
<comment type="caution">
    <text evidence="1">The sequence shown here is derived from an EMBL/GenBank/DDBJ whole genome shotgun (WGS) entry which is preliminary data.</text>
</comment>
<feature type="non-terminal residue" evidence="1">
    <location>
        <position position="1"/>
    </location>
</feature>
<organism evidence="1 2">
    <name type="scientific">Malus domestica</name>
    <name type="common">Apple</name>
    <name type="synonym">Pyrus malus</name>
    <dbReference type="NCBI Taxonomy" id="3750"/>
    <lineage>
        <taxon>Eukaryota</taxon>
        <taxon>Viridiplantae</taxon>
        <taxon>Streptophyta</taxon>
        <taxon>Embryophyta</taxon>
        <taxon>Tracheophyta</taxon>
        <taxon>Spermatophyta</taxon>
        <taxon>Magnoliopsida</taxon>
        <taxon>eudicotyledons</taxon>
        <taxon>Gunneridae</taxon>
        <taxon>Pentapetalae</taxon>
        <taxon>rosids</taxon>
        <taxon>fabids</taxon>
        <taxon>Rosales</taxon>
        <taxon>Rosaceae</taxon>
        <taxon>Amygdaloideae</taxon>
        <taxon>Maleae</taxon>
        <taxon>Malus</taxon>
    </lineage>
</organism>
<reference evidence="1 2" key="1">
    <citation type="submission" date="2018-10" db="EMBL/GenBank/DDBJ databases">
        <title>A high-quality apple genome assembly.</title>
        <authorList>
            <person name="Hu J."/>
        </authorList>
    </citation>
    <scope>NUCLEOTIDE SEQUENCE [LARGE SCALE GENOMIC DNA]</scope>
    <source>
        <strain evidence="2">cv. HFTH1</strain>
        <tissue evidence="1">Young leaf</tissue>
    </source>
</reference>
<evidence type="ECO:0000313" key="1">
    <source>
        <dbReference type="EMBL" id="RXI05722.1"/>
    </source>
</evidence>
<name>A0A498KJE6_MALDO</name>
<protein>
    <submittedName>
        <fullName evidence="1">Uncharacterized protein</fullName>
    </submittedName>
</protein>
<keyword evidence="2" id="KW-1185">Reference proteome</keyword>
<proteinExistence type="predicted"/>
<accession>A0A498KJE6</accession>
<sequence>EIGESREKEPPASTAPFEAISGQTTVSWPVYEKLYSFESYPVSGDLRGFRGIFRPNHGGLDVV</sequence>
<dbReference type="AlphaFoldDB" id="A0A498KJE6"/>